<dbReference type="RefSeq" id="WP_092918750.1">
    <property type="nucleotide sequence ID" value="NZ_FOZN01000003.1"/>
</dbReference>
<dbReference type="InterPro" id="IPR024775">
    <property type="entry name" value="DinB-like"/>
</dbReference>
<dbReference type="EMBL" id="FOZN01000003">
    <property type="protein sequence ID" value="SFS16114.1"/>
    <property type="molecule type" value="Genomic_DNA"/>
</dbReference>
<evidence type="ECO:0000313" key="3">
    <source>
        <dbReference type="Proteomes" id="UP000198506"/>
    </source>
</evidence>
<dbReference type="SUPFAM" id="SSF109854">
    <property type="entry name" value="DinB/YfiT-like putative metalloenzymes"/>
    <property type="match status" value="1"/>
</dbReference>
<protein>
    <recommendedName>
        <fullName evidence="1">DinB-like domain-containing protein</fullName>
    </recommendedName>
</protein>
<accession>A0AA94L068</accession>
<keyword evidence="3" id="KW-1185">Reference proteome</keyword>
<name>A0AA94L068_9MICO</name>
<dbReference type="InterPro" id="IPR034660">
    <property type="entry name" value="DinB/YfiT-like"/>
</dbReference>
<feature type="domain" description="DinB-like" evidence="1">
    <location>
        <begin position="17"/>
        <end position="159"/>
    </location>
</feature>
<dbReference type="Gene3D" id="1.20.120.450">
    <property type="entry name" value="dinb family like domain"/>
    <property type="match status" value="1"/>
</dbReference>
<dbReference type="Pfam" id="PF12867">
    <property type="entry name" value="DinB_2"/>
    <property type="match status" value="1"/>
</dbReference>
<organism evidence="2 3">
    <name type="scientific">Agrococcus baldri</name>
    <dbReference type="NCBI Taxonomy" id="153730"/>
    <lineage>
        <taxon>Bacteria</taxon>
        <taxon>Bacillati</taxon>
        <taxon>Actinomycetota</taxon>
        <taxon>Actinomycetes</taxon>
        <taxon>Micrococcales</taxon>
        <taxon>Microbacteriaceae</taxon>
        <taxon>Agrococcus</taxon>
    </lineage>
</organism>
<comment type="caution">
    <text evidence="2">The sequence shown here is derived from an EMBL/GenBank/DDBJ whole genome shotgun (WGS) entry which is preliminary data.</text>
</comment>
<proteinExistence type="predicted"/>
<sequence length="168" mass="17989">MDAIAVLTESFSRVPLLARRAVEGLTAEQLAWAPAEGANPIAWLVWHLARGQDAQIAQVAGTDQVYASGSWAPRFGLPSDADDTGYGHDEEDVRAVRPESAQTLLDYLAAVHEATLAYLDTLEAADLDRVVDDAWDPPVTLGVRLVSIVDDDVQHAGQAAYVRGLQGA</sequence>
<dbReference type="Proteomes" id="UP000198506">
    <property type="component" value="Unassembled WGS sequence"/>
</dbReference>
<dbReference type="AlphaFoldDB" id="A0AA94L068"/>
<reference evidence="2 3" key="1">
    <citation type="submission" date="2016-10" db="EMBL/GenBank/DDBJ databases">
        <authorList>
            <person name="Varghese N."/>
            <person name="Submissions S."/>
        </authorList>
    </citation>
    <scope>NUCLEOTIDE SEQUENCE [LARGE SCALE GENOMIC DNA]</scope>
    <source>
        <strain evidence="2 3">IAM 15147</strain>
    </source>
</reference>
<evidence type="ECO:0000259" key="1">
    <source>
        <dbReference type="Pfam" id="PF12867"/>
    </source>
</evidence>
<dbReference type="NCBIfam" id="NF047843">
    <property type="entry name" value="MST_Rv0443"/>
    <property type="match status" value="1"/>
</dbReference>
<gene>
    <name evidence="2" type="ORF">SAMN04487783_2213</name>
</gene>
<evidence type="ECO:0000313" key="2">
    <source>
        <dbReference type="EMBL" id="SFS16114.1"/>
    </source>
</evidence>